<evidence type="ECO:0000313" key="2">
    <source>
        <dbReference type="EMBL" id="KAK0619840.1"/>
    </source>
</evidence>
<organism evidence="2 3">
    <name type="scientific">Immersiella caudata</name>
    <dbReference type="NCBI Taxonomy" id="314043"/>
    <lineage>
        <taxon>Eukaryota</taxon>
        <taxon>Fungi</taxon>
        <taxon>Dikarya</taxon>
        <taxon>Ascomycota</taxon>
        <taxon>Pezizomycotina</taxon>
        <taxon>Sordariomycetes</taxon>
        <taxon>Sordariomycetidae</taxon>
        <taxon>Sordariales</taxon>
        <taxon>Lasiosphaeriaceae</taxon>
        <taxon>Immersiella</taxon>
    </lineage>
</organism>
<feature type="compositionally biased region" description="Polar residues" evidence="1">
    <location>
        <begin position="184"/>
        <end position="212"/>
    </location>
</feature>
<dbReference type="EMBL" id="JAULSU010000004">
    <property type="protein sequence ID" value="KAK0619840.1"/>
    <property type="molecule type" value="Genomic_DNA"/>
</dbReference>
<name>A0AA39WQQ1_9PEZI</name>
<feature type="region of interest" description="Disordered" evidence="1">
    <location>
        <begin position="1"/>
        <end position="25"/>
    </location>
</feature>
<proteinExistence type="predicted"/>
<protein>
    <submittedName>
        <fullName evidence="2">Uncharacterized protein</fullName>
    </submittedName>
</protein>
<feature type="compositionally biased region" description="Low complexity" evidence="1">
    <location>
        <begin position="84"/>
        <end position="98"/>
    </location>
</feature>
<evidence type="ECO:0000256" key="1">
    <source>
        <dbReference type="SAM" id="MobiDB-lite"/>
    </source>
</evidence>
<dbReference type="Proteomes" id="UP001175000">
    <property type="component" value="Unassembled WGS sequence"/>
</dbReference>
<reference evidence="2" key="1">
    <citation type="submission" date="2023-06" db="EMBL/GenBank/DDBJ databases">
        <title>Genome-scale phylogeny and comparative genomics of the fungal order Sordariales.</title>
        <authorList>
            <consortium name="Lawrence Berkeley National Laboratory"/>
            <person name="Hensen N."/>
            <person name="Bonometti L."/>
            <person name="Westerberg I."/>
            <person name="Brannstrom I.O."/>
            <person name="Guillou S."/>
            <person name="Cros-Aarteil S."/>
            <person name="Calhoun S."/>
            <person name="Haridas S."/>
            <person name="Kuo A."/>
            <person name="Mondo S."/>
            <person name="Pangilinan J."/>
            <person name="Riley R."/>
            <person name="Labutti K."/>
            <person name="Andreopoulos B."/>
            <person name="Lipzen A."/>
            <person name="Chen C."/>
            <person name="Yanf M."/>
            <person name="Daum C."/>
            <person name="Ng V."/>
            <person name="Clum A."/>
            <person name="Steindorff A."/>
            <person name="Ohm R."/>
            <person name="Martin F."/>
            <person name="Silar P."/>
            <person name="Natvig D."/>
            <person name="Lalanne C."/>
            <person name="Gautier V."/>
            <person name="Ament-Velasquez S.L."/>
            <person name="Kruys A."/>
            <person name="Hutchinson M.I."/>
            <person name="Powell A.J."/>
            <person name="Barry K."/>
            <person name="Miller A.N."/>
            <person name="Grigoriev I.V."/>
            <person name="Debuchy R."/>
            <person name="Gladieux P."/>
            <person name="Thoren M.H."/>
            <person name="Johannesson H."/>
        </authorList>
    </citation>
    <scope>NUCLEOTIDE SEQUENCE</scope>
    <source>
        <strain evidence="2">CBS 606.72</strain>
    </source>
</reference>
<dbReference type="AlphaFoldDB" id="A0AA39WQQ1"/>
<sequence length="618" mass="68962">MPPQEQHRRPQPDRQFSNPPLTMAQPSVTMLAPSVHADVSMVELLAKFTGQSLSHLQSASSESTAGPPPRDASQLDCANSEHGAPSATKTVATAAPVVIEGGGRHPNMNRNSKGKEVAEPEAVLRDSACILTSPSFLRPKFARPPPPSLSRTTSQVSHDPRQAPAGLTASNNSAKATGNDDPADNSTLVAGPAATNTRGTVNQEDQSQNTGTRRSRYPRGLSHEELLHLLHVESVLRIQLALDCGAFNYPPLDLEQAHKDVNRNTAPKAIGDLIPPELMEARLEERSEYWKSFTPHIEEERRQLSSLKQQALERHSSKRAVEEAIIKVRMGIKGQIGRGVHIAESTPCLKVLYDSLKKADKEIAQFYAEWRERVTSLNDFIEKSLRPEYHSNEIEEELQAAQRAEDAQKVEFHRVNKLAGWGELTYPGDLAPDQRLSPSAAQLVTVPAWFEAFDLSKVVRLGGKASKQRYIDFLNTIHQLERRMREDATRKAEPTRKPKQFTKQWHDPHLGWPYPNWQKHGGWWVCRTGPGASAMEKQCKACRSKRDTEVTKQQGPSRPMPTAKETYDKIMTEVQKAIGLQSNKDEGKVKATLKREMEVRRAAVYRNGWDGGYLPDRS</sequence>
<accession>A0AA39WQQ1</accession>
<feature type="compositionally biased region" description="Basic and acidic residues" evidence="1">
    <location>
        <begin position="1"/>
        <end position="12"/>
    </location>
</feature>
<keyword evidence="3" id="KW-1185">Reference proteome</keyword>
<feature type="region of interest" description="Disordered" evidence="1">
    <location>
        <begin position="52"/>
        <end position="120"/>
    </location>
</feature>
<feature type="region of interest" description="Disordered" evidence="1">
    <location>
        <begin position="137"/>
        <end position="218"/>
    </location>
</feature>
<gene>
    <name evidence="2" type="ORF">B0T14DRAFT_216559</name>
</gene>
<feature type="region of interest" description="Disordered" evidence="1">
    <location>
        <begin position="487"/>
        <end position="507"/>
    </location>
</feature>
<comment type="caution">
    <text evidence="2">The sequence shown here is derived from an EMBL/GenBank/DDBJ whole genome shotgun (WGS) entry which is preliminary data.</text>
</comment>
<feature type="compositionally biased region" description="Low complexity" evidence="1">
    <location>
        <begin position="52"/>
        <end position="63"/>
    </location>
</feature>
<feature type="compositionally biased region" description="Polar residues" evidence="1">
    <location>
        <begin position="14"/>
        <end position="25"/>
    </location>
</feature>
<feature type="compositionally biased region" description="Basic and acidic residues" evidence="1">
    <location>
        <begin position="487"/>
        <end position="496"/>
    </location>
</feature>
<evidence type="ECO:0000313" key="3">
    <source>
        <dbReference type="Proteomes" id="UP001175000"/>
    </source>
</evidence>